<dbReference type="EMBL" id="CP011125">
    <property type="protein sequence ID" value="AKF08128.1"/>
    <property type="molecule type" value="Genomic_DNA"/>
</dbReference>
<evidence type="ECO:0000313" key="3">
    <source>
        <dbReference type="Proteomes" id="UP000034883"/>
    </source>
</evidence>
<dbReference type="Pfam" id="PF03061">
    <property type="entry name" value="4HBT"/>
    <property type="match status" value="1"/>
</dbReference>
<dbReference type="STRING" id="927083.DB32_005277"/>
<evidence type="ECO:0000313" key="2">
    <source>
        <dbReference type="EMBL" id="AKF08128.1"/>
    </source>
</evidence>
<dbReference type="InterPro" id="IPR006683">
    <property type="entry name" value="Thioestr_dom"/>
</dbReference>
<dbReference type="Gene3D" id="3.10.129.10">
    <property type="entry name" value="Hotdog Thioesterase"/>
    <property type="match status" value="1"/>
</dbReference>
<dbReference type="AlphaFoldDB" id="A0A0F6YLB3"/>
<dbReference type="InterPro" id="IPR029069">
    <property type="entry name" value="HotDog_dom_sf"/>
</dbReference>
<feature type="domain" description="Thioesterase" evidence="1">
    <location>
        <begin position="56"/>
        <end position="125"/>
    </location>
</feature>
<proteinExistence type="predicted"/>
<dbReference type="KEGG" id="samy:DB32_005277"/>
<keyword evidence="3" id="KW-1185">Reference proteome</keyword>
<name>A0A0F6YLB3_9BACT</name>
<dbReference type="CDD" id="cd03443">
    <property type="entry name" value="PaaI_thioesterase"/>
    <property type="match status" value="1"/>
</dbReference>
<evidence type="ECO:0000259" key="1">
    <source>
        <dbReference type="Pfam" id="PF03061"/>
    </source>
</evidence>
<dbReference type="Proteomes" id="UP000034883">
    <property type="component" value="Chromosome"/>
</dbReference>
<dbReference type="GO" id="GO:0016790">
    <property type="term" value="F:thiolester hydrolase activity"/>
    <property type="evidence" value="ECO:0007669"/>
    <property type="project" value="UniProtKB-ARBA"/>
</dbReference>
<dbReference type="OrthoDB" id="5297685at2"/>
<accession>A0A0F6YLB3</accession>
<dbReference type="SUPFAM" id="SSF54637">
    <property type="entry name" value="Thioesterase/thiol ester dehydrase-isomerase"/>
    <property type="match status" value="1"/>
</dbReference>
<organism evidence="2 3">
    <name type="scientific">Sandaracinus amylolyticus</name>
    <dbReference type="NCBI Taxonomy" id="927083"/>
    <lineage>
        <taxon>Bacteria</taxon>
        <taxon>Pseudomonadati</taxon>
        <taxon>Myxococcota</taxon>
        <taxon>Polyangia</taxon>
        <taxon>Polyangiales</taxon>
        <taxon>Sandaracinaceae</taxon>
        <taxon>Sandaracinus</taxon>
    </lineage>
</organism>
<dbReference type="RefSeq" id="WP_053235308.1">
    <property type="nucleotide sequence ID" value="NZ_CP011125.1"/>
</dbReference>
<reference evidence="2 3" key="1">
    <citation type="submission" date="2015-03" db="EMBL/GenBank/DDBJ databases">
        <title>Genome assembly of Sandaracinus amylolyticus DSM 53668.</title>
        <authorList>
            <person name="Sharma G."/>
            <person name="Subramanian S."/>
        </authorList>
    </citation>
    <scope>NUCLEOTIDE SEQUENCE [LARGE SCALE GENOMIC DNA]</scope>
    <source>
        <strain evidence="2 3">DSM 53668</strain>
    </source>
</reference>
<sequence length="161" mass="17334">MSTPLPPLDGHLFGPGQPCFGCGPDHPYGFHLTFAREGDEIVTRFTPGDRYQGPPGIMHGGLVSTLADEVAAWALIGLLGKFGFTASFDAKLHKAVRIGVPLEGRSVITRDARRIVDVAVRIVQDGADAFTGSFRFVVLDQGGAERMLGGPIPDAWKRFCR</sequence>
<gene>
    <name evidence="2" type="ORF">DB32_005277</name>
</gene>
<protein>
    <submittedName>
        <fullName evidence="2">Thioesterase superfamily protein</fullName>
    </submittedName>
</protein>